<dbReference type="AlphaFoldDB" id="A0AAW0GVK0"/>
<gene>
    <name evidence="2" type="ORF">U0070_023170</name>
</gene>
<sequence>MKFSVAPVVYGAAIGFSKQVQSVSGISVVVGTLRDGSPEPNCSPVTTKHMILLSLPSKSWVVTSFKRKAGDSEALRMLQEDISLETRQESGEEKDGSLSECTEVWGEDSRLRALVFLVMTPFSDHFKMDAYVEMPASVPEQPGEQLSEEPA</sequence>
<comment type="caution">
    <text evidence="2">The sequence shown here is derived from an EMBL/GenBank/DDBJ whole genome shotgun (WGS) entry which is preliminary data.</text>
</comment>
<feature type="compositionally biased region" description="Basic and acidic residues" evidence="1">
    <location>
        <begin position="84"/>
        <end position="97"/>
    </location>
</feature>
<reference evidence="2 3" key="1">
    <citation type="journal article" date="2023" name="bioRxiv">
        <title>Conserved and derived expression patterns and positive selection on dental genes reveal complex evolutionary context of ever-growing rodent molars.</title>
        <authorList>
            <person name="Calamari Z.T."/>
            <person name="Song A."/>
            <person name="Cohen E."/>
            <person name="Akter M."/>
            <person name="Roy R.D."/>
            <person name="Hallikas O."/>
            <person name="Christensen M.M."/>
            <person name="Li P."/>
            <person name="Marangoni P."/>
            <person name="Jernvall J."/>
            <person name="Klein O.D."/>
        </authorList>
    </citation>
    <scope>NUCLEOTIDE SEQUENCE [LARGE SCALE GENOMIC DNA]</scope>
    <source>
        <strain evidence="2">V071</strain>
    </source>
</reference>
<feature type="region of interest" description="Disordered" evidence="1">
    <location>
        <begin position="82"/>
        <end position="101"/>
    </location>
</feature>
<protein>
    <submittedName>
        <fullName evidence="2">Uncharacterized protein</fullName>
    </submittedName>
</protein>
<accession>A0AAW0GVK0</accession>
<dbReference type="Proteomes" id="UP001488838">
    <property type="component" value="Unassembled WGS sequence"/>
</dbReference>
<name>A0AAW0GVK0_MYOGA</name>
<proteinExistence type="predicted"/>
<organism evidence="2 3">
    <name type="scientific">Myodes glareolus</name>
    <name type="common">Bank vole</name>
    <name type="synonym">Clethrionomys glareolus</name>
    <dbReference type="NCBI Taxonomy" id="447135"/>
    <lineage>
        <taxon>Eukaryota</taxon>
        <taxon>Metazoa</taxon>
        <taxon>Chordata</taxon>
        <taxon>Craniata</taxon>
        <taxon>Vertebrata</taxon>
        <taxon>Euteleostomi</taxon>
        <taxon>Mammalia</taxon>
        <taxon>Eutheria</taxon>
        <taxon>Euarchontoglires</taxon>
        <taxon>Glires</taxon>
        <taxon>Rodentia</taxon>
        <taxon>Myomorpha</taxon>
        <taxon>Muroidea</taxon>
        <taxon>Cricetidae</taxon>
        <taxon>Arvicolinae</taxon>
        <taxon>Myodes</taxon>
    </lineage>
</organism>
<evidence type="ECO:0000313" key="2">
    <source>
        <dbReference type="EMBL" id="KAK7795334.1"/>
    </source>
</evidence>
<dbReference type="EMBL" id="JBBHLL010002626">
    <property type="protein sequence ID" value="KAK7795334.1"/>
    <property type="molecule type" value="Genomic_DNA"/>
</dbReference>
<evidence type="ECO:0000256" key="1">
    <source>
        <dbReference type="SAM" id="MobiDB-lite"/>
    </source>
</evidence>
<keyword evidence="3" id="KW-1185">Reference proteome</keyword>
<evidence type="ECO:0000313" key="3">
    <source>
        <dbReference type="Proteomes" id="UP001488838"/>
    </source>
</evidence>